<evidence type="ECO:0000256" key="1">
    <source>
        <dbReference type="ARBA" id="ARBA00004251"/>
    </source>
</evidence>
<dbReference type="Proteomes" id="UP000695000">
    <property type="component" value="Unplaced"/>
</dbReference>
<organism evidence="13 14">
    <name type="scientific">Nicrophorus vespilloides</name>
    <name type="common">Boreal carrion beetle</name>
    <dbReference type="NCBI Taxonomy" id="110193"/>
    <lineage>
        <taxon>Eukaryota</taxon>
        <taxon>Metazoa</taxon>
        <taxon>Ecdysozoa</taxon>
        <taxon>Arthropoda</taxon>
        <taxon>Hexapoda</taxon>
        <taxon>Insecta</taxon>
        <taxon>Pterygota</taxon>
        <taxon>Neoptera</taxon>
        <taxon>Endopterygota</taxon>
        <taxon>Coleoptera</taxon>
        <taxon>Polyphaga</taxon>
        <taxon>Staphyliniformia</taxon>
        <taxon>Silphidae</taxon>
        <taxon>Nicrophorinae</taxon>
        <taxon>Nicrophorus</taxon>
    </lineage>
</organism>
<keyword evidence="5 11" id="KW-0812">Transmembrane</keyword>
<feature type="chain" id="PRO_5047236791" description="Protein amnionless" evidence="12">
    <location>
        <begin position="18"/>
        <end position="453"/>
    </location>
</feature>
<dbReference type="InterPro" id="IPR026112">
    <property type="entry name" value="AMN"/>
</dbReference>
<dbReference type="Pfam" id="PF14828">
    <property type="entry name" value="Amnionless"/>
    <property type="match status" value="1"/>
</dbReference>
<keyword evidence="7" id="KW-0653">Protein transport</keyword>
<keyword evidence="3" id="KW-0813">Transport</keyword>
<keyword evidence="6 12" id="KW-0732">Signal</keyword>
<dbReference type="PANTHER" id="PTHR14995">
    <property type="entry name" value="AMNIONLESS"/>
    <property type="match status" value="1"/>
</dbReference>
<evidence type="ECO:0000256" key="2">
    <source>
        <dbReference type="ARBA" id="ARBA00021200"/>
    </source>
</evidence>
<comment type="subcellular location">
    <subcellularLocation>
        <location evidence="1">Cell membrane</location>
        <topology evidence="1">Single-pass type I membrane protein</topology>
    </subcellularLocation>
</comment>
<feature type="compositionally biased region" description="Acidic residues" evidence="10">
    <location>
        <begin position="418"/>
        <end position="433"/>
    </location>
</feature>
<evidence type="ECO:0000256" key="3">
    <source>
        <dbReference type="ARBA" id="ARBA00022448"/>
    </source>
</evidence>
<dbReference type="GeneID" id="108557213"/>
<keyword evidence="13" id="KW-1185">Reference proteome</keyword>
<feature type="transmembrane region" description="Helical" evidence="11">
    <location>
        <begin position="326"/>
        <end position="352"/>
    </location>
</feature>
<evidence type="ECO:0000256" key="5">
    <source>
        <dbReference type="ARBA" id="ARBA00022692"/>
    </source>
</evidence>
<feature type="region of interest" description="Disordered" evidence="10">
    <location>
        <begin position="409"/>
        <end position="435"/>
    </location>
</feature>
<evidence type="ECO:0000256" key="7">
    <source>
        <dbReference type="ARBA" id="ARBA00022927"/>
    </source>
</evidence>
<evidence type="ECO:0000313" key="14">
    <source>
        <dbReference type="RefSeq" id="XP_017769141.1"/>
    </source>
</evidence>
<dbReference type="PANTHER" id="PTHR14995:SF2">
    <property type="entry name" value="PROTEIN AMNIONLESS"/>
    <property type="match status" value="1"/>
</dbReference>
<evidence type="ECO:0000256" key="11">
    <source>
        <dbReference type="SAM" id="Phobius"/>
    </source>
</evidence>
<evidence type="ECO:0000256" key="12">
    <source>
        <dbReference type="SAM" id="SignalP"/>
    </source>
</evidence>
<evidence type="ECO:0000313" key="13">
    <source>
        <dbReference type="Proteomes" id="UP000695000"/>
    </source>
</evidence>
<accession>A0ABM1M3J1</accession>
<gene>
    <name evidence="14" type="primary">LOC108557213</name>
</gene>
<proteinExistence type="predicted"/>
<keyword evidence="4" id="KW-1003">Cell membrane</keyword>
<keyword evidence="8 11" id="KW-1133">Transmembrane helix</keyword>
<evidence type="ECO:0000256" key="9">
    <source>
        <dbReference type="ARBA" id="ARBA00023136"/>
    </source>
</evidence>
<evidence type="ECO:0000256" key="8">
    <source>
        <dbReference type="ARBA" id="ARBA00022989"/>
    </source>
</evidence>
<evidence type="ECO:0000256" key="6">
    <source>
        <dbReference type="ARBA" id="ARBA00022729"/>
    </source>
</evidence>
<protein>
    <recommendedName>
        <fullName evidence="2">Protein amnionless</fullName>
    </recommendedName>
</protein>
<keyword evidence="9 11" id="KW-0472">Membrane</keyword>
<name>A0ABM1M3J1_NICVS</name>
<sequence>MKLLTLCILICFSGVRGAVRKWFASTRVLDASNWDFEDAGCRGLKFTYSFEPKVYLGSINISKVVLPHNGKITLGEGTKVVLDSRNKLCINLKEFKFHSVLDERNWDELVNKAVVDVERIPCQYDDVVFPDINTFSVRIEDMLRVKSLTIGGSKVSKDQWRSMLKLDNINVIRDDSSFGTNLMSSSCLDPNKCRCQENPYTLGHICEYVKTYRNDSQDCHSPVHPFGHCTKICGALLTLLPEDDFNLTHFLASLEQFEGVEYHVTKTLPPSDNHKLQLVIVDEDKYAEQSIKIGKLVEKMIQETDLRVKLTMAQYSGRPNVSLNEFLSVTLGIMFAALFATLAFFGVIYYYYVGSPKDITFRILPRGSNLRPFLFARFENNEDGGLSFERRRQSAFIEAERSFDNPMFGLPSTSQLQVDEEKEEKNLEEEVTEDVVGPTRDLENFEEMVIEDM</sequence>
<reference evidence="14" key="1">
    <citation type="submission" date="2025-08" db="UniProtKB">
        <authorList>
            <consortium name="RefSeq"/>
        </authorList>
    </citation>
    <scope>IDENTIFICATION</scope>
    <source>
        <tissue evidence="14">Whole Larva</tissue>
    </source>
</reference>
<evidence type="ECO:0000256" key="4">
    <source>
        <dbReference type="ARBA" id="ARBA00022475"/>
    </source>
</evidence>
<dbReference type="RefSeq" id="XP_017769141.1">
    <property type="nucleotide sequence ID" value="XM_017913652.1"/>
</dbReference>
<feature type="signal peptide" evidence="12">
    <location>
        <begin position="1"/>
        <end position="17"/>
    </location>
</feature>
<evidence type="ECO:0000256" key="10">
    <source>
        <dbReference type="SAM" id="MobiDB-lite"/>
    </source>
</evidence>